<reference evidence="1" key="1">
    <citation type="submission" date="2024-09" db="EMBL/GenBank/DDBJ databases">
        <title>Black Yeasts Isolated from many extreme environments.</title>
        <authorList>
            <person name="Coleine C."/>
            <person name="Stajich J.E."/>
            <person name="Selbmann L."/>
        </authorList>
    </citation>
    <scope>NUCLEOTIDE SEQUENCE</scope>
    <source>
        <strain evidence="1">CCFEE 5737</strain>
    </source>
</reference>
<name>A0ACC3DT91_9PEZI</name>
<dbReference type="EMBL" id="JAWDJW010000805">
    <property type="protein sequence ID" value="KAK3079995.1"/>
    <property type="molecule type" value="Genomic_DNA"/>
</dbReference>
<evidence type="ECO:0000313" key="2">
    <source>
        <dbReference type="Proteomes" id="UP001186974"/>
    </source>
</evidence>
<organism evidence="1 2">
    <name type="scientific">Coniosporium uncinatum</name>
    <dbReference type="NCBI Taxonomy" id="93489"/>
    <lineage>
        <taxon>Eukaryota</taxon>
        <taxon>Fungi</taxon>
        <taxon>Dikarya</taxon>
        <taxon>Ascomycota</taxon>
        <taxon>Pezizomycotina</taxon>
        <taxon>Dothideomycetes</taxon>
        <taxon>Dothideomycetes incertae sedis</taxon>
        <taxon>Coniosporium</taxon>
    </lineage>
</organism>
<sequence length="363" mass="41557">MFTKEDSAPLLEKLEKVASVPPVLTRTSMEKLAERPSALPRAAFPVANFTRALPASNIRVRRLPQTIAHRGYKAAYPENTMASFTGALAAGAHAIETDIHLTRDNVVVLSHDATLERCFGRKEKTIDCTWEEIRDLETLAKPKQHMPRLKDLLELVARSDHKDIWLLLDIKLDNDANDVIRLIAETIRSVKPVEGRPWKGRIVLGCWATKYLPLCDDYLPGFPVSHIGFSTLYARQFFSVPNISFNMLQAVLVGPLGSKFLKKAKKLDRLVYAWTVNKENRMRWCIRKELDGVITDDPKLFLKVCEDEERLKKKEWMSFYDLLDIIKINLMVLVFGIVFMRKHRGGVDKRFIRRRTGTGSIEN</sequence>
<evidence type="ECO:0000313" key="1">
    <source>
        <dbReference type="EMBL" id="KAK3079995.1"/>
    </source>
</evidence>
<gene>
    <name evidence="1" type="ORF">LTS18_003418</name>
</gene>
<dbReference type="Proteomes" id="UP001186974">
    <property type="component" value="Unassembled WGS sequence"/>
</dbReference>
<accession>A0ACC3DT91</accession>
<proteinExistence type="predicted"/>
<comment type="caution">
    <text evidence="1">The sequence shown here is derived from an EMBL/GenBank/DDBJ whole genome shotgun (WGS) entry which is preliminary data.</text>
</comment>
<protein>
    <submittedName>
        <fullName evidence="1">Uncharacterized protein</fullName>
    </submittedName>
</protein>
<keyword evidence="2" id="KW-1185">Reference proteome</keyword>